<accession>A0A2J7PUD3</accession>
<organism evidence="2 3">
    <name type="scientific">Cryptotermes secundus</name>
    <dbReference type="NCBI Taxonomy" id="105785"/>
    <lineage>
        <taxon>Eukaryota</taxon>
        <taxon>Metazoa</taxon>
        <taxon>Ecdysozoa</taxon>
        <taxon>Arthropoda</taxon>
        <taxon>Hexapoda</taxon>
        <taxon>Insecta</taxon>
        <taxon>Pterygota</taxon>
        <taxon>Neoptera</taxon>
        <taxon>Polyneoptera</taxon>
        <taxon>Dictyoptera</taxon>
        <taxon>Blattodea</taxon>
        <taxon>Blattoidea</taxon>
        <taxon>Termitoidae</taxon>
        <taxon>Kalotermitidae</taxon>
        <taxon>Cryptotermitinae</taxon>
        <taxon>Cryptotermes</taxon>
    </lineage>
</organism>
<dbReference type="InterPro" id="IPR056589">
    <property type="entry name" value="WH_Egal-1"/>
</dbReference>
<reference evidence="2 3" key="1">
    <citation type="submission" date="2017-12" db="EMBL/GenBank/DDBJ databases">
        <title>Hemimetabolous genomes reveal molecular basis of termite eusociality.</title>
        <authorList>
            <person name="Harrison M.C."/>
            <person name="Jongepier E."/>
            <person name="Robertson H.M."/>
            <person name="Arning N."/>
            <person name="Bitard-Feildel T."/>
            <person name="Chao H."/>
            <person name="Childers C.P."/>
            <person name="Dinh H."/>
            <person name="Doddapaneni H."/>
            <person name="Dugan S."/>
            <person name="Gowin J."/>
            <person name="Greiner C."/>
            <person name="Han Y."/>
            <person name="Hu H."/>
            <person name="Hughes D.S.T."/>
            <person name="Huylmans A.-K."/>
            <person name="Kemena C."/>
            <person name="Kremer L.P.M."/>
            <person name="Lee S.L."/>
            <person name="Lopez-Ezquerra A."/>
            <person name="Mallet L."/>
            <person name="Monroy-Kuhn J.M."/>
            <person name="Moser A."/>
            <person name="Murali S.C."/>
            <person name="Muzny D.M."/>
            <person name="Otani S."/>
            <person name="Piulachs M.-D."/>
            <person name="Poelchau M."/>
            <person name="Qu J."/>
            <person name="Schaub F."/>
            <person name="Wada-Katsumata A."/>
            <person name="Worley K.C."/>
            <person name="Xie Q."/>
            <person name="Ylla G."/>
            <person name="Poulsen M."/>
            <person name="Gibbs R.A."/>
            <person name="Schal C."/>
            <person name="Richards S."/>
            <person name="Belles X."/>
            <person name="Korb J."/>
            <person name="Bornberg-Bauer E."/>
        </authorList>
    </citation>
    <scope>NUCLEOTIDE SEQUENCE [LARGE SCALE GENOMIC DNA]</scope>
    <source>
        <tissue evidence="2">Whole body</tissue>
    </source>
</reference>
<dbReference type="InterPro" id="IPR012337">
    <property type="entry name" value="RNaseH-like_sf"/>
</dbReference>
<protein>
    <recommendedName>
        <fullName evidence="1">Egal-1 winged helix domain-containing protein</fullName>
    </recommendedName>
</protein>
<dbReference type="SUPFAM" id="SSF53098">
    <property type="entry name" value="Ribonuclease H-like"/>
    <property type="match status" value="1"/>
</dbReference>
<gene>
    <name evidence="2" type="ORF">B7P43_G11466</name>
</gene>
<dbReference type="Gene3D" id="3.30.420.10">
    <property type="entry name" value="Ribonuclease H-like superfamily/Ribonuclease H"/>
    <property type="match status" value="1"/>
</dbReference>
<evidence type="ECO:0000313" key="2">
    <source>
        <dbReference type="EMBL" id="PNF19940.1"/>
    </source>
</evidence>
<proteinExistence type="predicted"/>
<feature type="domain" description="Egal-1 winged helix" evidence="1">
    <location>
        <begin position="1"/>
        <end position="52"/>
    </location>
</feature>
<dbReference type="GO" id="GO:0003676">
    <property type="term" value="F:nucleic acid binding"/>
    <property type="evidence" value="ECO:0007669"/>
    <property type="project" value="InterPro"/>
</dbReference>
<evidence type="ECO:0000313" key="3">
    <source>
        <dbReference type="Proteomes" id="UP000235965"/>
    </source>
</evidence>
<dbReference type="EMBL" id="NEVH01021202">
    <property type="protein sequence ID" value="PNF19940.1"/>
    <property type="molecule type" value="Genomic_DNA"/>
</dbReference>
<dbReference type="InterPro" id="IPR036397">
    <property type="entry name" value="RNaseH_sf"/>
</dbReference>
<sequence length="271" mass="29368">MMVDQLFHAVASSRIPQDQWACMFKTPQDLSTFLKMHSDAFHVQSNLVTLISVPPQTSPTRSCNTASNQVPAGPQPCSPFHQNNNNNNNIISVSSSPITLSSVNNNIEPQLRSLTPPAPPVTALQNQTLKQRINSLVMKTIAQNTERDRSYAATSLANNTSTAGGAHGGDIWKAKILQNTKVIVTIKESLQVVEDIMSQAATEKVSVSFDCEGINLGVKGQLTLFQLGTMSGFAYIFDLITCPTIVSAGGLQHLLQSDTVTKKIHNRSIPQ</sequence>
<name>A0A2J7PUD3_9NEOP</name>
<keyword evidence="3" id="KW-1185">Reference proteome</keyword>
<dbReference type="Proteomes" id="UP000235965">
    <property type="component" value="Unassembled WGS sequence"/>
</dbReference>
<evidence type="ECO:0000259" key="1">
    <source>
        <dbReference type="Pfam" id="PF23713"/>
    </source>
</evidence>
<dbReference type="OrthoDB" id="26838at2759"/>
<dbReference type="PANTHER" id="PTHR46814">
    <property type="entry name" value="EGALITARIAN, ISOFORM B"/>
    <property type="match status" value="1"/>
</dbReference>
<dbReference type="AlphaFoldDB" id="A0A2J7PUD3"/>
<dbReference type="PANTHER" id="PTHR46814:SF1">
    <property type="entry name" value="EGALITARIAN, ISOFORM B"/>
    <property type="match status" value="1"/>
</dbReference>
<comment type="caution">
    <text evidence="2">The sequence shown here is derived from an EMBL/GenBank/DDBJ whole genome shotgun (WGS) entry which is preliminary data.</text>
</comment>
<dbReference type="Pfam" id="PF23713">
    <property type="entry name" value="WHD_Egal"/>
    <property type="match status" value="1"/>
</dbReference>